<sequence length="239" mass="27343">MNRIVIILFFIALTLNAQQKPVVVLELFTSQGCSSCPPADDALYRIKEKLDTETVIPIAYHVDYWNYIGWKDPFSKKRFTDKQRYYGQKFRSNSIYTPQLVINGNEHLVGSNEVSIYKKVKRYLKETASNSIVLSDVKKEDKSVSFNYSIQGDIKDKYLEAILVINDRTTKVKRGENRNRTLYNSNIAVTEKVISLIDKNSGALELTIPEVVIKEDTLRLVLIIKDENLSVQGGTQIEL</sequence>
<feature type="signal peptide" evidence="1">
    <location>
        <begin position="1"/>
        <end position="17"/>
    </location>
</feature>
<dbReference type="Pfam" id="PF06764">
    <property type="entry name" value="DUF1223"/>
    <property type="match status" value="1"/>
</dbReference>
<protein>
    <recommendedName>
        <fullName evidence="4">DUF1223 domain-containing protein</fullName>
    </recommendedName>
</protein>
<organism evidence="2 3">
    <name type="scientific">Tenacibaculum platacis</name>
    <dbReference type="NCBI Taxonomy" id="3137852"/>
    <lineage>
        <taxon>Bacteria</taxon>
        <taxon>Pseudomonadati</taxon>
        <taxon>Bacteroidota</taxon>
        <taxon>Flavobacteriia</taxon>
        <taxon>Flavobacteriales</taxon>
        <taxon>Flavobacteriaceae</taxon>
        <taxon>Tenacibaculum</taxon>
    </lineage>
</organism>
<reference evidence="2 3" key="1">
    <citation type="submission" date="2024-05" db="EMBL/GenBank/DDBJ databases">
        <authorList>
            <person name="Duchaud E."/>
        </authorList>
    </citation>
    <scope>NUCLEOTIDE SEQUENCE [LARGE SCALE GENOMIC DNA]</scope>
    <source>
        <strain evidence="2">Ena-SAMPLE-TAB-13-05-2024-13:56:06:370-140302</strain>
    </source>
</reference>
<feature type="chain" id="PRO_5045865054" description="DUF1223 domain-containing protein" evidence="1">
    <location>
        <begin position="18"/>
        <end position="239"/>
    </location>
</feature>
<dbReference type="EMBL" id="CAXIXY010000007">
    <property type="protein sequence ID" value="CAL2093557.1"/>
    <property type="molecule type" value="Genomic_DNA"/>
</dbReference>
<dbReference type="RefSeq" id="WP_348713641.1">
    <property type="nucleotide sequence ID" value="NZ_CAXIXY010000007.1"/>
</dbReference>
<proteinExistence type="predicted"/>
<accession>A0ABM9P5E5</accession>
<keyword evidence="1" id="KW-0732">Signal</keyword>
<dbReference type="PANTHER" id="PTHR36057">
    <property type="match status" value="1"/>
</dbReference>
<dbReference type="InterPro" id="IPR010634">
    <property type="entry name" value="DUF1223"/>
</dbReference>
<evidence type="ECO:0000256" key="1">
    <source>
        <dbReference type="SAM" id="SignalP"/>
    </source>
</evidence>
<evidence type="ECO:0000313" key="3">
    <source>
        <dbReference type="Proteomes" id="UP001497416"/>
    </source>
</evidence>
<comment type="caution">
    <text evidence="2">The sequence shown here is derived from an EMBL/GenBank/DDBJ whole genome shotgun (WGS) entry which is preliminary data.</text>
</comment>
<gene>
    <name evidence="2" type="ORF">T190607A01A_50228</name>
</gene>
<dbReference type="PANTHER" id="PTHR36057:SF1">
    <property type="entry name" value="LIPOPROTEIN LIPID ATTACHMENT SITE-LIKE PROTEIN, PUTATIVE (DUF1223)-RELATED"/>
    <property type="match status" value="1"/>
</dbReference>
<evidence type="ECO:0000313" key="2">
    <source>
        <dbReference type="EMBL" id="CAL2093557.1"/>
    </source>
</evidence>
<name>A0ABM9P5E5_9FLAO</name>
<dbReference type="SUPFAM" id="SSF52833">
    <property type="entry name" value="Thioredoxin-like"/>
    <property type="match status" value="1"/>
</dbReference>
<dbReference type="Proteomes" id="UP001497416">
    <property type="component" value="Unassembled WGS sequence"/>
</dbReference>
<keyword evidence="3" id="KW-1185">Reference proteome</keyword>
<evidence type="ECO:0008006" key="4">
    <source>
        <dbReference type="Google" id="ProtNLM"/>
    </source>
</evidence>
<dbReference type="InterPro" id="IPR036249">
    <property type="entry name" value="Thioredoxin-like_sf"/>
</dbReference>